<sequence length="53" mass="6184">MVKCRYWFRGDSRQGCIEPIVESEKRRVTKVLANHRGRHLKSLSAVLGYMSFS</sequence>
<evidence type="ECO:0000313" key="2">
    <source>
        <dbReference type="Proteomes" id="UP001420932"/>
    </source>
</evidence>
<organism evidence="1 2">
    <name type="scientific">Stephania yunnanensis</name>
    <dbReference type="NCBI Taxonomy" id="152371"/>
    <lineage>
        <taxon>Eukaryota</taxon>
        <taxon>Viridiplantae</taxon>
        <taxon>Streptophyta</taxon>
        <taxon>Embryophyta</taxon>
        <taxon>Tracheophyta</taxon>
        <taxon>Spermatophyta</taxon>
        <taxon>Magnoliopsida</taxon>
        <taxon>Ranunculales</taxon>
        <taxon>Menispermaceae</taxon>
        <taxon>Menispermoideae</taxon>
        <taxon>Cissampelideae</taxon>
        <taxon>Stephania</taxon>
    </lineage>
</organism>
<dbReference type="EMBL" id="JBBNAF010000008">
    <property type="protein sequence ID" value="KAK9121828.1"/>
    <property type="molecule type" value="Genomic_DNA"/>
</dbReference>
<reference evidence="1 2" key="1">
    <citation type="submission" date="2024-01" db="EMBL/GenBank/DDBJ databases">
        <title>Genome assemblies of Stephania.</title>
        <authorList>
            <person name="Yang L."/>
        </authorList>
    </citation>
    <scope>NUCLEOTIDE SEQUENCE [LARGE SCALE GENOMIC DNA]</scope>
    <source>
        <strain evidence="1">YNDBR</strain>
        <tissue evidence="1">Leaf</tissue>
    </source>
</reference>
<proteinExistence type="predicted"/>
<accession>A0AAP0IU61</accession>
<dbReference type="Proteomes" id="UP001420932">
    <property type="component" value="Unassembled WGS sequence"/>
</dbReference>
<protein>
    <submittedName>
        <fullName evidence="1">Uncharacterized protein</fullName>
    </submittedName>
</protein>
<dbReference type="AlphaFoldDB" id="A0AAP0IU61"/>
<name>A0AAP0IU61_9MAGN</name>
<comment type="caution">
    <text evidence="1">The sequence shown here is derived from an EMBL/GenBank/DDBJ whole genome shotgun (WGS) entry which is preliminary data.</text>
</comment>
<evidence type="ECO:0000313" key="1">
    <source>
        <dbReference type="EMBL" id="KAK9121828.1"/>
    </source>
</evidence>
<keyword evidence="2" id="KW-1185">Reference proteome</keyword>
<gene>
    <name evidence="1" type="ORF">Syun_019445</name>
</gene>